<organism evidence="5 6">
    <name type="scientific">Micromonospora cremea</name>
    <dbReference type="NCBI Taxonomy" id="709881"/>
    <lineage>
        <taxon>Bacteria</taxon>
        <taxon>Bacillati</taxon>
        <taxon>Actinomycetota</taxon>
        <taxon>Actinomycetes</taxon>
        <taxon>Micromonosporales</taxon>
        <taxon>Micromonosporaceae</taxon>
        <taxon>Micromonospora</taxon>
    </lineage>
</organism>
<dbReference type="SUPFAM" id="SSF50494">
    <property type="entry name" value="Trypsin-like serine proteases"/>
    <property type="match status" value="1"/>
</dbReference>
<dbReference type="Gene3D" id="3.30.300.50">
    <property type="match status" value="1"/>
</dbReference>
<dbReference type="InterPro" id="IPR001254">
    <property type="entry name" value="Trypsin_dom"/>
</dbReference>
<dbReference type="Proteomes" id="UP000185124">
    <property type="component" value="Unassembled WGS sequence"/>
</dbReference>
<dbReference type="EMBL" id="FSQT01000002">
    <property type="protein sequence ID" value="SIN19755.1"/>
    <property type="molecule type" value="Genomic_DNA"/>
</dbReference>
<feature type="compositionally biased region" description="Low complexity" evidence="2">
    <location>
        <begin position="45"/>
        <end position="69"/>
    </location>
</feature>
<sequence>MRTRGRMIVAGLAIAGLIGAAVAVTTGDGAERPAVTTAAAAAEEGLGSATASGPTAPPGATASAGAAPARQTETEPQREPTSGPVRARPTEVVAQAAPASVAYLQDRYRISATEAARRLALQELSAPLAARLTEQVPRSYGGMWLDQAAGGVLTVGATDVAAVQAAVADVPDRTHVRVVAVRHTLSQLAEAATGVAAALDASPGSDVVVDQQANEVVVLTGDRIAADEPRLAEARRAAGVPTRTQARTPATNVPKACDPRYCPQAPMRGGIRLDVPRDDGSVGGCTTGFNLIVGVREAYVLTAGHCVVGGRHQQVDRTWHQFLGPKVPVNVEAPNPDLAENAYPYDYAIMPYQTGALSRWAYPRGATAGPSLVNYWCVPDNKQCATRGSRDVPITGYVPWKDIQTGWVVCATGSAYTPKAGEQYVDSGAGAGYVPGTRCGEIIGKSSGGIDVQICARPGDSGGPLFTEADGKALGILSNGDPGQGACTNPNEKNFYAPISTILDRANARSGERLRIRLATSGPVDGPVAR</sequence>
<dbReference type="InterPro" id="IPR009003">
    <property type="entry name" value="Peptidase_S1_PA"/>
</dbReference>
<keyword evidence="3" id="KW-0732">Signal</keyword>
<dbReference type="Pfam" id="PF00089">
    <property type="entry name" value="Trypsin"/>
    <property type="match status" value="1"/>
</dbReference>
<dbReference type="PROSITE" id="PS00135">
    <property type="entry name" value="TRYPSIN_SER"/>
    <property type="match status" value="1"/>
</dbReference>
<dbReference type="STRING" id="709881.SAMN04489832_3878"/>
<dbReference type="Gene3D" id="2.40.10.10">
    <property type="entry name" value="Trypsin-like serine proteases"/>
    <property type="match status" value="2"/>
</dbReference>
<dbReference type="InterPro" id="IPR043504">
    <property type="entry name" value="Peptidase_S1_PA_chymotrypsin"/>
</dbReference>
<keyword evidence="1" id="KW-0645">Protease</keyword>
<evidence type="ECO:0000256" key="1">
    <source>
        <dbReference type="RuleBase" id="RU363034"/>
    </source>
</evidence>
<dbReference type="PROSITE" id="PS00134">
    <property type="entry name" value="TRYPSIN_HIS"/>
    <property type="match status" value="1"/>
</dbReference>
<dbReference type="PROSITE" id="PS50240">
    <property type="entry name" value="TRYPSIN_DOM"/>
    <property type="match status" value="1"/>
</dbReference>
<dbReference type="GO" id="GO:0004252">
    <property type="term" value="F:serine-type endopeptidase activity"/>
    <property type="evidence" value="ECO:0007669"/>
    <property type="project" value="InterPro"/>
</dbReference>
<protein>
    <submittedName>
        <fullName evidence="5">Streptogrisin C</fullName>
    </submittedName>
</protein>
<feature type="chain" id="PRO_5012816940" evidence="3">
    <location>
        <begin position="24"/>
        <end position="530"/>
    </location>
</feature>
<dbReference type="AlphaFoldDB" id="A0A1N5ZDK2"/>
<gene>
    <name evidence="5" type="ORF">SAMN04489832_3878</name>
</gene>
<dbReference type="InterPro" id="IPR033116">
    <property type="entry name" value="TRYPSIN_SER"/>
</dbReference>
<keyword evidence="1" id="KW-0378">Hydrolase</keyword>
<name>A0A1N5ZDK2_9ACTN</name>
<feature type="domain" description="Peptidase S1" evidence="4">
    <location>
        <begin position="267"/>
        <end position="511"/>
    </location>
</feature>
<proteinExistence type="predicted"/>
<dbReference type="GO" id="GO:0006508">
    <property type="term" value="P:proteolysis"/>
    <property type="evidence" value="ECO:0007669"/>
    <property type="project" value="UniProtKB-KW"/>
</dbReference>
<reference evidence="6" key="1">
    <citation type="submission" date="2016-12" db="EMBL/GenBank/DDBJ databases">
        <authorList>
            <person name="Varghese N."/>
            <person name="Submissions S."/>
        </authorList>
    </citation>
    <scope>NUCLEOTIDE SEQUENCE [LARGE SCALE GENOMIC DNA]</scope>
    <source>
        <strain evidence="6">DSM 45599</strain>
    </source>
</reference>
<evidence type="ECO:0000313" key="6">
    <source>
        <dbReference type="Proteomes" id="UP000185124"/>
    </source>
</evidence>
<dbReference type="InterPro" id="IPR018114">
    <property type="entry name" value="TRYPSIN_HIS"/>
</dbReference>
<evidence type="ECO:0000259" key="4">
    <source>
        <dbReference type="PROSITE" id="PS50240"/>
    </source>
</evidence>
<feature type="region of interest" description="Disordered" evidence="2">
    <location>
        <begin position="45"/>
        <end position="86"/>
    </location>
</feature>
<evidence type="ECO:0000256" key="2">
    <source>
        <dbReference type="SAM" id="MobiDB-lite"/>
    </source>
</evidence>
<dbReference type="InterPro" id="IPR035070">
    <property type="entry name" value="Streptogrisin_prodomain"/>
</dbReference>
<evidence type="ECO:0000256" key="3">
    <source>
        <dbReference type="SAM" id="SignalP"/>
    </source>
</evidence>
<feature type="signal peptide" evidence="3">
    <location>
        <begin position="1"/>
        <end position="23"/>
    </location>
</feature>
<keyword evidence="1" id="KW-0720">Serine protease</keyword>
<keyword evidence="6" id="KW-1185">Reference proteome</keyword>
<evidence type="ECO:0000313" key="5">
    <source>
        <dbReference type="EMBL" id="SIN19755.1"/>
    </source>
</evidence>
<accession>A0A1N5ZDK2</accession>